<name>A0A432VYD8_9GAMM</name>
<dbReference type="EMBL" id="PIPI01000001">
    <property type="protein sequence ID" value="RUO21702.1"/>
    <property type="molecule type" value="Genomic_DNA"/>
</dbReference>
<dbReference type="SUPFAM" id="SSF53633">
    <property type="entry name" value="Carbamate kinase-like"/>
    <property type="match status" value="1"/>
</dbReference>
<protein>
    <recommendedName>
        <fullName evidence="3">Acetylglutamate kinase</fullName>
        <ecNumber evidence="2">2.7.2.8</ecNumber>
    </recommendedName>
    <alternativeName>
        <fullName evidence="10">N-acetyl-L-glutamate 5-phosphotransferase</fullName>
    </alternativeName>
    <alternativeName>
        <fullName evidence="11">NAG kinase</fullName>
    </alternativeName>
</protein>
<reference evidence="14 15" key="1">
    <citation type="journal article" date="2011" name="Front. Microbiol.">
        <title>Genomic signatures of strain selection and enhancement in Bacillus atrophaeus var. globigii, a historical biowarfare simulant.</title>
        <authorList>
            <person name="Gibbons H.S."/>
            <person name="Broomall S.M."/>
            <person name="McNew L.A."/>
            <person name="Daligault H."/>
            <person name="Chapman C."/>
            <person name="Bruce D."/>
            <person name="Karavis M."/>
            <person name="Krepps M."/>
            <person name="McGregor P.A."/>
            <person name="Hong C."/>
            <person name="Park K.H."/>
            <person name="Akmal A."/>
            <person name="Feldman A."/>
            <person name="Lin J.S."/>
            <person name="Chang W.E."/>
            <person name="Higgs B.W."/>
            <person name="Demirev P."/>
            <person name="Lindquist J."/>
            <person name="Liem A."/>
            <person name="Fochler E."/>
            <person name="Read T.D."/>
            <person name="Tapia R."/>
            <person name="Johnson S."/>
            <person name="Bishop-Lilly K.A."/>
            <person name="Detter C."/>
            <person name="Han C."/>
            <person name="Sozhamannan S."/>
            <person name="Rosenzweig C.N."/>
            <person name="Skowronski E.W."/>
        </authorList>
    </citation>
    <scope>NUCLEOTIDE SEQUENCE [LARGE SCALE GENOMIC DNA]</scope>
    <source>
        <strain evidence="14 15">AK5</strain>
    </source>
</reference>
<dbReference type="InterPro" id="IPR004662">
    <property type="entry name" value="AcgluKinase_fam"/>
</dbReference>
<comment type="catalytic activity">
    <reaction evidence="12">
        <text>N-acetyl-L-glutamate + ATP = N-acetyl-L-glutamyl 5-phosphate + ADP</text>
        <dbReference type="Rhea" id="RHEA:14629"/>
        <dbReference type="ChEBI" id="CHEBI:30616"/>
        <dbReference type="ChEBI" id="CHEBI:44337"/>
        <dbReference type="ChEBI" id="CHEBI:57936"/>
        <dbReference type="ChEBI" id="CHEBI:456216"/>
        <dbReference type="EC" id="2.7.2.8"/>
    </reaction>
</comment>
<evidence type="ECO:0000256" key="3">
    <source>
        <dbReference type="ARBA" id="ARBA00021197"/>
    </source>
</evidence>
<dbReference type="InterPro" id="IPR036393">
    <property type="entry name" value="AceGlu_kinase-like_sf"/>
</dbReference>
<dbReference type="GO" id="GO:0005524">
    <property type="term" value="F:ATP binding"/>
    <property type="evidence" value="ECO:0007669"/>
    <property type="project" value="UniProtKB-KW"/>
</dbReference>
<evidence type="ECO:0000256" key="2">
    <source>
        <dbReference type="ARBA" id="ARBA00013065"/>
    </source>
</evidence>
<evidence type="ECO:0000256" key="11">
    <source>
        <dbReference type="ARBA" id="ARBA00030639"/>
    </source>
</evidence>
<evidence type="ECO:0000256" key="4">
    <source>
        <dbReference type="ARBA" id="ARBA00022571"/>
    </source>
</evidence>
<dbReference type="EC" id="2.7.2.8" evidence="2"/>
<evidence type="ECO:0000256" key="8">
    <source>
        <dbReference type="ARBA" id="ARBA00022777"/>
    </source>
</evidence>
<evidence type="ECO:0000313" key="15">
    <source>
        <dbReference type="Proteomes" id="UP000288212"/>
    </source>
</evidence>
<organism evidence="14 15">
    <name type="scientific">Aliidiomarina haloalkalitolerans</name>
    <dbReference type="NCBI Taxonomy" id="859059"/>
    <lineage>
        <taxon>Bacteria</taxon>
        <taxon>Pseudomonadati</taxon>
        <taxon>Pseudomonadota</taxon>
        <taxon>Gammaproteobacteria</taxon>
        <taxon>Alteromonadales</taxon>
        <taxon>Idiomarinaceae</taxon>
        <taxon>Aliidiomarina</taxon>
    </lineage>
</organism>
<evidence type="ECO:0000256" key="6">
    <source>
        <dbReference type="ARBA" id="ARBA00022679"/>
    </source>
</evidence>
<dbReference type="PIRSF" id="PIRSF000728">
    <property type="entry name" value="NAGK"/>
    <property type="match status" value="1"/>
</dbReference>
<keyword evidence="5" id="KW-0028">Amino-acid biosynthesis</keyword>
<dbReference type="PANTHER" id="PTHR23342">
    <property type="entry name" value="N-ACETYLGLUTAMATE SYNTHASE"/>
    <property type="match status" value="1"/>
</dbReference>
<dbReference type="Proteomes" id="UP000288212">
    <property type="component" value="Unassembled WGS sequence"/>
</dbReference>
<dbReference type="Pfam" id="PF00696">
    <property type="entry name" value="AA_kinase"/>
    <property type="match status" value="1"/>
</dbReference>
<evidence type="ECO:0000256" key="9">
    <source>
        <dbReference type="ARBA" id="ARBA00022840"/>
    </source>
</evidence>
<keyword evidence="6" id="KW-0808">Transferase</keyword>
<evidence type="ECO:0000256" key="7">
    <source>
        <dbReference type="ARBA" id="ARBA00022741"/>
    </source>
</evidence>
<proteinExistence type="predicted"/>
<keyword evidence="15" id="KW-1185">Reference proteome</keyword>
<dbReference type="GO" id="GO:0006526">
    <property type="term" value="P:L-arginine biosynthetic process"/>
    <property type="evidence" value="ECO:0007669"/>
    <property type="project" value="UniProtKB-KW"/>
</dbReference>
<keyword evidence="4" id="KW-0055">Arginine biosynthesis</keyword>
<gene>
    <name evidence="14" type="primary">argB</name>
    <name evidence="14" type="ORF">CWE06_02290</name>
</gene>
<evidence type="ECO:0000259" key="13">
    <source>
        <dbReference type="Pfam" id="PF00696"/>
    </source>
</evidence>
<evidence type="ECO:0000256" key="5">
    <source>
        <dbReference type="ARBA" id="ARBA00022605"/>
    </source>
</evidence>
<evidence type="ECO:0000256" key="12">
    <source>
        <dbReference type="ARBA" id="ARBA00048141"/>
    </source>
</evidence>
<dbReference type="PANTHER" id="PTHR23342:SF0">
    <property type="entry name" value="N-ACETYLGLUTAMATE SYNTHASE, MITOCHONDRIAL"/>
    <property type="match status" value="1"/>
</dbReference>
<evidence type="ECO:0000313" key="14">
    <source>
        <dbReference type="EMBL" id="RUO21702.1"/>
    </source>
</evidence>
<dbReference type="NCBIfam" id="TIGR00761">
    <property type="entry name" value="argB"/>
    <property type="match status" value="1"/>
</dbReference>
<feature type="domain" description="Aspartate/glutamate/uridylate kinase" evidence="13">
    <location>
        <begin position="37"/>
        <end position="267"/>
    </location>
</feature>
<evidence type="ECO:0000256" key="1">
    <source>
        <dbReference type="ARBA" id="ARBA00004828"/>
    </source>
</evidence>
<keyword evidence="9" id="KW-0067">ATP-binding</keyword>
<dbReference type="AlphaFoldDB" id="A0A432VYD8"/>
<dbReference type="GO" id="GO:0003991">
    <property type="term" value="F:acetylglutamate kinase activity"/>
    <property type="evidence" value="ECO:0007669"/>
    <property type="project" value="UniProtKB-EC"/>
</dbReference>
<dbReference type="GO" id="GO:0005737">
    <property type="term" value="C:cytoplasm"/>
    <property type="evidence" value="ECO:0007669"/>
    <property type="project" value="InterPro"/>
</dbReference>
<comment type="caution">
    <text evidence="14">The sequence shown here is derived from an EMBL/GenBank/DDBJ whole genome shotgun (WGS) entry which is preliminary data.</text>
</comment>
<keyword evidence="8 14" id="KW-0418">Kinase</keyword>
<evidence type="ECO:0000256" key="10">
    <source>
        <dbReference type="ARBA" id="ARBA00030178"/>
    </source>
</evidence>
<accession>A0A432VYD8</accession>
<sequence>MVCLLQRALNGFLVAFQLALQRSLIVEQRSMTSAVIKVAKVGGAILDNPQALAAFLQAIAVSQVPVVLVHGGGTTVDQQLQQAGFISEKVNGQRVTAVEHMPIITGALAGTTNKKIVAAAHGAGLKAVGLSLADGPMCALKRVAALGCVGEPMANAEKLPGVELLQLLLSSGFFPIVSSIGLDQDQTLCNVNADYAAAAIAMALNAELLLFSDVPAILDGHNNPINEISLAEARLLLSQPFIQGGMQVKLKAAILAAERSRRSTAIAGWADAQTVVAVLQGECLGTHIRV</sequence>
<keyword evidence="7" id="KW-0547">Nucleotide-binding</keyword>
<dbReference type="InterPro" id="IPR001048">
    <property type="entry name" value="Asp/Glu/Uridylate_kinase"/>
</dbReference>
<dbReference type="Gene3D" id="3.40.1160.10">
    <property type="entry name" value="Acetylglutamate kinase-like"/>
    <property type="match status" value="1"/>
</dbReference>
<comment type="pathway">
    <text evidence="1">Amino-acid biosynthesis; L-arginine biosynthesis; N(2)-acetyl-L-ornithine from L-glutamate: step 2/4.</text>
</comment>